<organism evidence="1 2">
    <name type="scientific">Acaulospora morrowiae</name>
    <dbReference type="NCBI Taxonomy" id="94023"/>
    <lineage>
        <taxon>Eukaryota</taxon>
        <taxon>Fungi</taxon>
        <taxon>Fungi incertae sedis</taxon>
        <taxon>Mucoromycota</taxon>
        <taxon>Glomeromycotina</taxon>
        <taxon>Glomeromycetes</taxon>
        <taxon>Diversisporales</taxon>
        <taxon>Acaulosporaceae</taxon>
        <taxon>Acaulospora</taxon>
    </lineage>
</organism>
<dbReference type="SUPFAM" id="SSF53098">
    <property type="entry name" value="Ribonuclease H-like"/>
    <property type="match status" value="1"/>
</dbReference>
<evidence type="ECO:0000313" key="1">
    <source>
        <dbReference type="EMBL" id="CAG8612160.1"/>
    </source>
</evidence>
<accession>A0A9N9CU53</accession>
<dbReference type="EMBL" id="CAJVPV010006898">
    <property type="protein sequence ID" value="CAG8612160.1"/>
    <property type="molecule type" value="Genomic_DNA"/>
</dbReference>
<dbReference type="GO" id="GO:0003676">
    <property type="term" value="F:nucleic acid binding"/>
    <property type="evidence" value="ECO:0007669"/>
    <property type="project" value="InterPro"/>
</dbReference>
<protein>
    <submittedName>
        <fullName evidence="1">12413_t:CDS:1</fullName>
    </submittedName>
</protein>
<name>A0A9N9CU53_9GLOM</name>
<reference evidence="1" key="1">
    <citation type="submission" date="2021-06" db="EMBL/GenBank/DDBJ databases">
        <authorList>
            <person name="Kallberg Y."/>
            <person name="Tangrot J."/>
            <person name="Rosling A."/>
        </authorList>
    </citation>
    <scope>NUCLEOTIDE SEQUENCE</scope>
    <source>
        <strain evidence="1">CL551</strain>
    </source>
</reference>
<proteinExistence type="predicted"/>
<comment type="caution">
    <text evidence="1">The sequence shown here is derived from an EMBL/GenBank/DDBJ whole genome shotgun (WGS) entry which is preliminary data.</text>
</comment>
<dbReference type="InterPro" id="IPR036397">
    <property type="entry name" value="RNaseH_sf"/>
</dbReference>
<sequence>MKDGIILEKHRVIPKYDKEICILILEHFHDQANYREYHKTFSAISEKHIGIIQEESQGQIEQLNQTVGHDFTKLLWDRNNQLQKKDWINVIDMFVMSYNSTIHKAHGCTLHEAIFRWKMYCVYDTSDFFRTITASETSTSEIITVIFKTTVFETITSETITDEAAMEQRISHMLKIHQSINASLEKYCEKLGHNNMHRKKTANNTIETGIEIAIVPDHDMNQQTRKRKL</sequence>
<dbReference type="Proteomes" id="UP000789342">
    <property type="component" value="Unassembled WGS sequence"/>
</dbReference>
<dbReference type="InterPro" id="IPR012337">
    <property type="entry name" value="RNaseH-like_sf"/>
</dbReference>
<dbReference type="AlphaFoldDB" id="A0A9N9CU53"/>
<keyword evidence="2" id="KW-1185">Reference proteome</keyword>
<dbReference type="Gene3D" id="3.30.420.10">
    <property type="entry name" value="Ribonuclease H-like superfamily/Ribonuclease H"/>
    <property type="match status" value="1"/>
</dbReference>
<evidence type="ECO:0000313" key="2">
    <source>
        <dbReference type="Proteomes" id="UP000789342"/>
    </source>
</evidence>
<gene>
    <name evidence="1" type="ORF">AMORRO_LOCUS8269</name>
</gene>